<evidence type="ECO:0000313" key="2">
    <source>
        <dbReference type="Proteomes" id="UP000199111"/>
    </source>
</evidence>
<sequence>MCTIEASVRDLESAAAAGGSAGLIVTSSIAATLR</sequence>
<evidence type="ECO:0000313" key="1">
    <source>
        <dbReference type="EMBL" id="SFK66034.1"/>
    </source>
</evidence>
<protein>
    <submittedName>
        <fullName evidence="1">Uncharacterized protein</fullName>
    </submittedName>
</protein>
<keyword evidence="2" id="KW-1185">Reference proteome</keyword>
<reference evidence="2" key="1">
    <citation type="submission" date="2016-10" db="EMBL/GenBank/DDBJ databases">
        <authorList>
            <person name="Varghese N."/>
            <person name="Submissions S."/>
        </authorList>
    </citation>
    <scope>NUCLEOTIDE SEQUENCE [LARGE SCALE GENOMIC DNA]</scope>
    <source>
        <strain evidence="2">CGMCC 4.2126</strain>
    </source>
</reference>
<name>A0A1I4BB99_9ACTN</name>
<proteinExistence type="predicted"/>
<dbReference type="EMBL" id="FOQY01000031">
    <property type="protein sequence ID" value="SFK66034.1"/>
    <property type="molecule type" value="Genomic_DNA"/>
</dbReference>
<dbReference type="AlphaFoldDB" id="A0A1I4BB99"/>
<gene>
    <name evidence="1" type="ORF">SAMN05216275_13174</name>
</gene>
<dbReference type="Proteomes" id="UP000199111">
    <property type="component" value="Unassembled WGS sequence"/>
</dbReference>
<organism evidence="1 2">
    <name type="scientific">Streptosporangium canum</name>
    <dbReference type="NCBI Taxonomy" id="324952"/>
    <lineage>
        <taxon>Bacteria</taxon>
        <taxon>Bacillati</taxon>
        <taxon>Actinomycetota</taxon>
        <taxon>Actinomycetes</taxon>
        <taxon>Streptosporangiales</taxon>
        <taxon>Streptosporangiaceae</taxon>
        <taxon>Streptosporangium</taxon>
    </lineage>
</organism>
<accession>A0A1I4BB99</accession>